<evidence type="ECO:0000256" key="1">
    <source>
        <dbReference type="ARBA" id="ARBA00004123"/>
    </source>
</evidence>
<reference evidence="7" key="2">
    <citation type="submission" date="2023-06" db="EMBL/GenBank/DDBJ databases">
        <authorList>
            <person name="Ma L."/>
            <person name="Liu K.-W."/>
            <person name="Li Z."/>
            <person name="Hsiao Y.-Y."/>
            <person name="Qi Y."/>
            <person name="Fu T."/>
            <person name="Tang G."/>
            <person name="Zhang D."/>
            <person name="Sun W.-H."/>
            <person name="Liu D.-K."/>
            <person name="Li Y."/>
            <person name="Chen G.-Z."/>
            <person name="Liu X.-D."/>
            <person name="Liao X.-Y."/>
            <person name="Jiang Y.-T."/>
            <person name="Yu X."/>
            <person name="Hao Y."/>
            <person name="Huang J."/>
            <person name="Zhao X.-W."/>
            <person name="Ke S."/>
            <person name="Chen Y.-Y."/>
            <person name="Wu W.-L."/>
            <person name="Hsu J.-L."/>
            <person name="Lin Y.-F."/>
            <person name="Huang M.-D."/>
            <person name="Li C.-Y."/>
            <person name="Huang L."/>
            <person name="Wang Z.-W."/>
            <person name="Zhao X."/>
            <person name="Zhong W.-Y."/>
            <person name="Peng D.-H."/>
            <person name="Ahmad S."/>
            <person name="Lan S."/>
            <person name="Zhang J.-S."/>
            <person name="Tsai W.-C."/>
            <person name="Van De Peer Y."/>
            <person name="Liu Z.-J."/>
        </authorList>
    </citation>
    <scope>NUCLEOTIDE SEQUENCE</scope>
    <source>
        <strain evidence="7">SCP</strain>
        <tissue evidence="7">Leaves</tissue>
    </source>
</reference>
<dbReference type="GO" id="GO:0006355">
    <property type="term" value="P:regulation of DNA-templated transcription"/>
    <property type="evidence" value="ECO:0007669"/>
    <property type="project" value="InterPro"/>
</dbReference>
<keyword evidence="2" id="KW-0805">Transcription regulation</keyword>
<evidence type="ECO:0000313" key="7">
    <source>
        <dbReference type="EMBL" id="KAK1261849.1"/>
    </source>
</evidence>
<feature type="domain" description="NAC" evidence="6">
    <location>
        <begin position="6"/>
        <end position="157"/>
    </location>
</feature>
<reference evidence="7" key="1">
    <citation type="journal article" date="2023" name="Nat. Commun.">
        <title>Diploid and tetraploid genomes of Acorus and the evolution of monocots.</title>
        <authorList>
            <person name="Ma L."/>
            <person name="Liu K.W."/>
            <person name="Li Z."/>
            <person name="Hsiao Y.Y."/>
            <person name="Qi Y."/>
            <person name="Fu T."/>
            <person name="Tang G.D."/>
            <person name="Zhang D."/>
            <person name="Sun W.H."/>
            <person name="Liu D.K."/>
            <person name="Li Y."/>
            <person name="Chen G.Z."/>
            <person name="Liu X.D."/>
            <person name="Liao X.Y."/>
            <person name="Jiang Y.T."/>
            <person name="Yu X."/>
            <person name="Hao Y."/>
            <person name="Huang J."/>
            <person name="Zhao X.W."/>
            <person name="Ke S."/>
            <person name="Chen Y.Y."/>
            <person name="Wu W.L."/>
            <person name="Hsu J.L."/>
            <person name="Lin Y.F."/>
            <person name="Huang M.D."/>
            <person name="Li C.Y."/>
            <person name="Huang L."/>
            <person name="Wang Z.W."/>
            <person name="Zhao X."/>
            <person name="Zhong W.Y."/>
            <person name="Peng D.H."/>
            <person name="Ahmad S."/>
            <person name="Lan S."/>
            <person name="Zhang J.S."/>
            <person name="Tsai W.C."/>
            <person name="Van de Peer Y."/>
            <person name="Liu Z.J."/>
        </authorList>
    </citation>
    <scope>NUCLEOTIDE SEQUENCE</scope>
    <source>
        <strain evidence="7">SCP</strain>
    </source>
</reference>
<dbReference type="InterPro" id="IPR036093">
    <property type="entry name" value="NAC_dom_sf"/>
</dbReference>
<dbReference type="Proteomes" id="UP001179952">
    <property type="component" value="Unassembled WGS sequence"/>
</dbReference>
<sequence length="639" mass="72643">MSPMTLPPGFRFHPTDEELVAYYLKRKINGKKIELEIIPEVDLYKCEPWDLPEKSFLPSKDLEWYFFSPRDRKYPNGSRTNRATQSGYWKATGKDRKVNSQMRAMGTKKTLVYYKGRAPHGTRTGWVMHEYRLDEKECENASSGLHDAYALCRVFKKSITGPKIVENAHGNQWASNNVESPTIEFSSNGRDDQDFESYGYPLQHEACPSDLVQGSHMDSWMHFLSEEALGLADPPFHNPGGFNYLPSKVDVAIECARLQHRLPPLEVDDFPQMDLLQSKVPNMGFYGDDPNGTCTVDLIHEILSVPSSTTQELINQPSYDQGIWAGQMGSMQHQLHHNMNDVGSSRSMAKSFGGYNDMRLIDIGEFEEEFREEKKVAENLRGVTVLDRDLREIILEGHEFLAPTESASNSRNDDVNVNQGGIHQFYNTNDMGEINNIPIYNSQPQSGHVGFGDSDETVELAQTLEGYEKIDFNHAFFIANQHKVKTFIHHVEPSRMISVHLNLMIPKSETLARSRGKGNFMKKLKGLIGDKVRKAKSSMKMWRASERFNAGVNLVAVLLTTVIYFGEASKTREKSKDNVGFVRVEEFDQLNKNDFHEFPNSKGRHVSGMFWMMKWSLLTVALALCASGLHQQFLLTLMS</sequence>
<dbReference type="PANTHER" id="PTHR31744">
    <property type="entry name" value="PROTEIN CUP-SHAPED COTYLEDON 2-RELATED"/>
    <property type="match status" value="1"/>
</dbReference>
<comment type="subcellular location">
    <subcellularLocation>
        <location evidence="1">Nucleus</location>
    </subcellularLocation>
</comment>
<evidence type="ECO:0000313" key="8">
    <source>
        <dbReference type="Proteomes" id="UP001179952"/>
    </source>
</evidence>
<dbReference type="InterPro" id="IPR003441">
    <property type="entry name" value="NAC-dom"/>
</dbReference>
<dbReference type="Gene3D" id="2.170.150.80">
    <property type="entry name" value="NAC domain"/>
    <property type="match status" value="1"/>
</dbReference>
<keyword evidence="8" id="KW-1185">Reference proteome</keyword>
<keyword evidence="5" id="KW-0539">Nucleus</keyword>
<evidence type="ECO:0000256" key="5">
    <source>
        <dbReference type="ARBA" id="ARBA00023242"/>
    </source>
</evidence>
<dbReference type="PROSITE" id="PS51005">
    <property type="entry name" value="NAC"/>
    <property type="match status" value="1"/>
</dbReference>
<organism evidence="7 8">
    <name type="scientific">Acorus gramineus</name>
    <name type="common">Dwarf sweet flag</name>
    <dbReference type="NCBI Taxonomy" id="55184"/>
    <lineage>
        <taxon>Eukaryota</taxon>
        <taxon>Viridiplantae</taxon>
        <taxon>Streptophyta</taxon>
        <taxon>Embryophyta</taxon>
        <taxon>Tracheophyta</taxon>
        <taxon>Spermatophyta</taxon>
        <taxon>Magnoliopsida</taxon>
        <taxon>Liliopsida</taxon>
        <taxon>Acoraceae</taxon>
        <taxon>Acorus</taxon>
    </lineage>
</organism>
<dbReference type="AlphaFoldDB" id="A0AAV9ACC2"/>
<dbReference type="FunFam" id="2.170.150.80:FF:000002">
    <property type="entry name" value="Nac domain-containing protein 86"/>
    <property type="match status" value="1"/>
</dbReference>
<dbReference type="Pfam" id="PF02365">
    <property type="entry name" value="NAM"/>
    <property type="match status" value="1"/>
</dbReference>
<accession>A0AAV9ACC2</accession>
<evidence type="ECO:0000256" key="2">
    <source>
        <dbReference type="ARBA" id="ARBA00023015"/>
    </source>
</evidence>
<keyword evidence="4" id="KW-0804">Transcription</keyword>
<protein>
    <submittedName>
        <fullName evidence="7">NAC domain-containing protein 78</fullName>
    </submittedName>
</protein>
<name>A0AAV9ACC2_ACOGR</name>
<dbReference type="GO" id="GO:0003677">
    <property type="term" value="F:DNA binding"/>
    <property type="evidence" value="ECO:0007669"/>
    <property type="project" value="UniProtKB-KW"/>
</dbReference>
<dbReference type="SUPFAM" id="SSF101941">
    <property type="entry name" value="NAC domain"/>
    <property type="match status" value="1"/>
</dbReference>
<dbReference type="EMBL" id="JAUJYN010000010">
    <property type="protein sequence ID" value="KAK1261849.1"/>
    <property type="molecule type" value="Genomic_DNA"/>
</dbReference>
<keyword evidence="3" id="KW-0238">DNA-binding</keyword>
<gene>
    <name evidence="7" type="ORF">QJS04_geneDACA018923</name>
</gene>
<evidence type="ECO:0000256" key="4">
    <source>
        <dbReference type="ARBA" id="ARBA00023163"/>
    </source>
</evidence>
<evidence type="ECO:0000256" key="3">
    <source>
        <dbReference type="ARBA" id="ARBA00023125"/>
    </source>
</evidence>
<comment type="caution">
    <text evidence="7">The sequence shown here is derived from an EMBL/GenBank/DDBJ whole genome shotgun (WGS) entry which is preliminary data.</text>
</comment>
<dbReference type="GO" id="GO:0005634">
    <property type="term" value="C:nucleus"/>
    <property type="evidence" value="ECO:0007669"/>
    <property type="project" value="UniProtKB-SubCell"/>
</dbReference>
<evidence type="ECO:0000259" key="6">
    <source>
        <dbReference type="PROSITE" id="PS51005"/>
    </source>
</evidence>
<proteinExistence type="predicted"/>
<dbReference type="PANTHER" id="PTHR31744:SF210">
    <property type="entry name" value="NAC DOMAIN-CONTAINING PROTEIN 86-LIKE"/>
    <property type="match status" value="1"/>
</dbReference>